<accession>A0ABZ2LE93</accession>
<dbReference type="Proteomes" id="UP001374803">
    <property type="component" value="Chromosome"/>
</dbReference>
<evidence type="ECO:0000313" key="3">
    <source>
        <dbReference type="Proteomes" id="UP001374803"/>
    </source>
</evidence>
<evidence type="ECO:0000313" key="2">
    <source>
        <dbReference type="EMBL" id="WXB07062.1"/>
    </source>
</evidence>
<dbReference type="RefSeq" id="WP_394836722.1">
    <property type="nucleotide sequence ID" value="NZ_CP089983.1"/>
</dbReference>
<dbReference type="PROSITE" id="PS51257">
    <property type="entry name" value="PROKAR_LIPOPROTEIN"/>
    <property type="match status" value="1"/>
</dbReference>
<dbReference type="EMBL" id="CP089983">
    <property type="protein sequence ID" value="WXB07062.1"/>
    <property type="molecule type" value="Genomic_DNA"/>
</dbReference>
<evidence type="ECO:0008006" key="4">
    <source>
        <dbReference type="Google" id="ProtNLM"/>
    </source>
</evidence>
<proteinExistence type="predicted"/>
<gene>
    <name evidence="2" type="ORF">LVJ94_07420</name>
</gene>
<name>A0ABZ2LE93_9BACT</name>
<evidence type="ECO:0000256" key="1">
    <source>
        <dbReference type="SAM" id="MobiDB-lite"/>
    </source>
</evidence>
<feature type="region of interest" description="Disordered" evidence="1">
    <location>
        <begin position="37"/>
        <end position="62"/>
    </location>
</feature>
<keyword evidence="3" id="KW-1185">Reference proteome</keyword>
<organism evidence="2 3">
    <name type="scientific">Pendulispora rubella</name>
    <dbReference type="NCBI Taxonomy" id="2741070"/>
    <lineage>
        <taxon>Bacteria</taxon>
        <taxon>Pseudomonadati</taxon>
        <taxon>Myxococcota</taxon>
        <taxon>Myxococcia</taxon>
        <taxon>Myxococcales</taxon>
        <taxon>Sorangiineae</taxon>
        <taxon>Pendulisporaceae</taxon>
        <taxon>Pendulispora</taxon>
    </lineage>
</organism>
<protein>
    <recommendedName>
        <fullName evidence="4">TNFR-Cys domain-containing protein</fullName>
    </recommendedName>
</protein>
<reference evidence="2" key="1">
    <citation type="submission" date="2021-12" db="EMBL/GenBank/DDBJ databases">
        <title>Discovery of the Pendulisporaceae a myxobacterial family with distinct sporulation behavior and unique specialized metabolism.</title>
        <authorList>
            <person name="Garcia R."/>
            <person name="Popoff A."/>
            <person name="Bader C.D."/>
            <person name="Loehr J."/>
            <person name="Walesch S."/>
            <person name="Walt C."/>
            <person name="Boldt J."/>
            <person name="Bunk B."/>
            <person name="Haeckl F.J.F.P.J."/>
            <person name="Gunesch A.P."/>
            <person name="Birkelbach J."/>
            <person name="Nuebel U."/>
            <person name="Pietschmann T."/>
            <person name="Bach T."/>
            <person name="Mueller R."/>
        </authorList>
    </citation>
    <scope>NUCLEOTIDE SEQUENCE</scope>
    <source>
        <strain evidence="2">MSr11367</strain>
    </source>
</reference>
<sequence length="210" mass="21497">MRISGYPGTLPLLSMLIAMGITVGACALESGGFGAVSPDSDNRDSGPGDGEEAGAGDDAGADATVADSSDACPSTWYRCGAVCVPDCYKDCAQKVVCEATKACVSGCGSCGPGKKLCYQCPDDGAPFASCEDSKTECYDGVYTACSCSTVPQSPSGDPSKCPGDDMVCLRLNEQNFVCKNCGDRETNEKACGKTGGSRKCEIEDEGAKCK</sequence>